<dbReference type="AlphaFoldDB" id="A0A147KAY3"/>
<accession>A0A147KAY3</accession>
<evidence type="ECO:0000256" key="1">
    <source>
        <dbReference type="SAM" id="Phobius"/>
    </source>
</evidence>
<evidence type="ECO:0000313" key="3">
    <source>
        <dbReference type="Proteomes" id="UP000074108"/>
    </source>
</evidence>
<dbReference type="EMBL" id="LDYG01000019">
    <property type="protein sequence ID" value="KUP07947.1"/>
    <property type="molecule type" value="Genomic_DNA"/>
</dbReference>
<name>A0A147KAY3_9BACI</name>
<gene>
    <name evidence="2" type="ORF">Q75_04095</name>
</gene>
<organism evidence="2 3">
    <name type="scientific">Bacillus coahuilensis p1.1.43</name>
    <dbReference type="NCBI Taxonomy" id="1150625"/>
    <lineage>
        <taxon>Bacteria</taxon>
        <taxon>Bacillati</taxon>
        <taxon>Bacillota</taxon>
        <taxon>Bacilli</taxon>
        <taxon>Bacillales</taxon>
        <taxon>Bacillaceae</taxon>
        <taxon>Bacillus</taxon>
    </lineage>
</organism>
<comment type="caution">
    <text evidence="2">The sequence shown here is derived from an EMBL/GenBank/DDBJ whole genome shotgun (WGS) entry which is preliminary data.</text>
</comment>
<dbReference type="OrthoDB" id="2971155at2"/>
<reference evidence="2 3" key="1">
    <citation type="journal article" date="2016" name="Front. Microbiol.">
        <title>Microevolution Analysis of Bacillus coahuilensis Unveils Differences in Phosphorus Acquisition Strategies and Their Regulation.</title>
        <authorList>
            <person name="Gomez-Lunar Z."/>
            <person name="Hernandez-Gonzalez I."/>
            <person name="Rodriguez-Torres M.D."/>
            <person name="Souza V."/>
            <person name="Olmedo-Alvarez G."/>
        </authorList>
    </citation>
    <scope>NUCLEOTIDE SEQUENCE [LARGE SCALE GENOMIC DNA]</scope>
    <source>
        <strain evidence="3">p1.1.43</strain>
    </source>
</reference>
<sequence>MVSVLLVFIVMAGFILYFINTLTFTLCTTREMSEEKQASVFRTINILITILLVSSYIEILFSS</sequence>
<dbReference type="Proteomes" id="UP000074108">
    <property type="component" value="Unassembled WGS sequence"/>
</dbReference>
<protein>
    <submittedName>
        <fullName evidence="2">Uncharacterized protein</fullName>
    </submittedName>
</protein>
<proteinExistence type="predicted"/>
<evidence type="ECO:0000313" key="2">
    <source>
        <dbReference type="EMBL" id="KUP07947.1"/>
    </source>
</evidence>
<keyword evidence="3" id="KW-1185">Reference proteome</keyword>
<keyword evidence="1" id="KW-0812">Transmembrane</keyword>
<dbReference type="STRING" id="1150625.Q75_04095"/>
<dbReference type="PATRIC" id="fig|1150625.3.peg.855"/>
<feature type="transmembrane region" description="Helical" evidence="1">
    <location>
        <begin position="39"/>
        <end position="57"/>
    </location>
</feature>
<feature type="transmembrane region" description="Helical" evidence="1">
    <location>
        <begin position="6"/>
        <end position="27"/>
    </location>
</feature>
<keyword evidence="1" id="KW-1133">Transmembrane helix</keyword>
<dbReference type="RefSeq" id="WP_010171366.1">
    <property type="nucleotide sequence ID" value="NZ_LDYG01000019.1"/>
</dbReference>
<keyword evidence="1" id="KW-0472">Membrane</keyword>